<accession>A0A1I4UIK7</accession>
<dbReference type="Pfam" id="PF00144">
    <property type="entry name" value="Beta-lactamase"/>
    <property type="match status" value="1"/>
</dbReference>
<evidence type="ECO:0000313" key="5">
    <source>
        <dbReference type="Proteomes" id="UP000199614"/>
    </source>
</evidence>
<dbReference type="AlphaFoldDB" id="A0A1I4UIK7"/>
<dbReference type="PANTHER" id="PTHR46825:SF7">
    <property type="entry name" value="D-ALANYL-D-ALANINE CARBOXYPEPTIDASE"/>
    <property type="match status" value="1"/>
</dbReference>
<dbReference type="EMBL" id="FOUY01000004">
    <property type="protein sequence ID" value="SFM88827.1"/>
    <property type="molecule type" value="Genomic_DNA"/>
</dbReference>
<dbReference type="Proteomes" id="UP000199614">
    <property type="component" value="Unassembled WGS sequence"/>
</dbReference>
<sequence>MSDLLPTTQRTLLARVARAQRDGRVPGLVAGVVRDGGLAWHAGRGALPAGAAPDDVQFRIGSITKTVCAVTVLRLRDEGLLDLDDPLERHLPGTPFGDRTIGQLLSHLAGAGAESPGQWWERTPGGSLAELALSDDDRVLPAARRFHYSNLGFGLLGELVAHRRGADWADVARREVLLPLDMTRTSPRPQAPAAAGHAVHPWAELTLPEPEHDAGVMAPAGQLWCTARDLARLGAFLLGDTGGVLSPATVEEMTLPAGIDAASPSWAAYGLGVQVHRVDGVTLVGHGGSMPGFLAGLWVDREEGTGALALGNTTAGLDSGLGPRLLADLRAAEPRIVDAWAPEPCPIDPALLGPWFWGPSPYALRAVPGGLLHLGGLGRPGRSSRFRPGPDGTWVGLDGYFAGETLRITGDHLRLATFVLTRTPYDPAAPVPGGVAASGWSAETASQHADIESKQSLTAG</sequence>
<evidence type="ECO:0000259" key="2">
    <source>
        <dbReference type="Pfam" id="PF00144"/>
    </source>
</evidence>
<proteinExistence type="predicted"/>
<dbReference type="PANTHER" id="PTHR46825">
    <property type="entry name" value="D-ALANYL-D-ALANINE-CARBOXYPEPTIDASE/ENDOPEPTIDASE AMPH"/>
    <property type="match status" value="1"/>
</dbReference>
<keyword evidence="5" id="KW-1185">Reference proteome</keyword>
<dbReference type="InterPro" id="IPR001466">
    <property type="entry name" value="Beta-lactam-related"/>
</dbReference>
<protein>
    <submittedName>
        <fullName evidence="4">CubicO group peptidase, beta-lactamase class C family</fullName>
    </submittedName>
</protein>
<dbReference type="STRING" id="260086.SAMN05216207_1004121"/>
<dbReference type="InterPro" id="IPR012338">
    <property type="entry name" value="Beta-lactam/transpept-like"/>
</dbReference>
<dbReference type="OrthoDB" id="3863176at2"/>
<dbReference type="RefSeq" id="WP_093338456.1">
    <property type="nucleotide sequence ID" value="NZ_FOUY01000004.1"/>
</dbReference>
<gene>
    <name evidence="4" type="ORF">SAMN05216207_1004121</name>
</gene>
<dbReference type="Pfam" id="PF24491">
    <property type="entry name" value="DUF7586"/>
    <property type="match status" value="1"/>
</dbReference>
<dbReference type="SUPFAM" id="SSF56601">
    <property type="entry name" value="beta-lactamase/transpeptidase-like"/>
    <property type="match status" value="1"/>
</dbReference>
<name>A0A1I4UIK7_PSUAM</name>
<feature type="region of interest" description="Disordered" evidence="1">
    <location>
        <begin position="436"/>
        <end position="460"/>
    </location>
</feature>
<feature type="domain" description="DUF7586" evidence="3">
    <location>
        <begin position="350"/>
        <end position="422"/>
    </location>
</feature>
<dbReference type="InterPro" id="IPR056008">
    <property type="entry name" value="DUF7586"/>
</dbReference>
<evidence type="ECO:0000256" key="1">
    <source>
        <dbReference type="SAM" id="MobiDB-lite"/>
    </source>
</evidence>
<evidence type="ECO:0000313" key="4">
    <source>
        <dbReference type="EMBL" id="SFM88827.1"/>
    </source>
</evidence>
<organism evidence="4 5">
    <name type="scientific">Pseudonocardia ammonioxydans</name>
    <dbReference type="NCBI Taxonomy" id="260086"/>
    <lineage>
        <taxon>Bacteria</taxon>
        <taxon>Bacillati</taxon>
        <taxon>Actinomycetota</taxon>
        <taxon>Actinomycetes</taxon>
        <taxon>Pseudonocardiales</taxon>
        <taxon>Pseudonocardiaceae</taxon>
        <taxon>Pseudonocardia</taxon>
    </lineage>
</organism>
<reference evidence="4 5" key="1">
    <citation type="submission" date="2016-10" db="EMBL/GenBank/DDBJ databases">
        <authorList>
            <person name="de Groot N.N."/>
        </authorList>
    </citation>
    <scope>NUCLEOTIDE SEQUENCE [LARGE SCALE GENOMIC DNA]</scope>
    <source>
        <strain evidence="4 5">CGMCC 4.1877</strain>
    </source>
</reference>
<evidence type="ECO:0000259" key="3">
    <source>
        <dbReference type="Pfam" id="PF24491"/>
    </source>
</evidence>
<dbReference type="InterPro" id="IPR050491">
    <property type="entry name" value="AmpC-like"/>
</dbReference>
<dbReference type="Gene3D" id="3.40.710.10">
    <property type="entry name" value="DD-peptidase/beta-lactamase superfamily"/>
    <property type="match status" value="1"/>
</dbReference>
<feature type="domain" description="Beta-lactamase-related" evidence="2">
    <location>
        <begin position="16"/>
        <end position="318"/>
    </location>
</feature>